<comment type="caution">
    <text evidence="8">The sequence shown here is derived from an EMBL/GenBank/DDBJ whole genome shotgun (WGS) entry which is preliminary data.</text>
</comment>
<evidence type="ECO:0000259" key="7">
    <source>
        <dbReference type="Pfam" id="PF00135"/>
    </source>
</evidence>
<dbReference type="AlphaFoldDB" id="A0A8K0G4I3"/>
<proteinExistence type="inferred from homology"/>
<evidence type="ECO:0000256" key="5">
    <source>
        <dbReference type="ARBA" id="ARBA00023180"/>
    </source>
</evidence>
<evidence type="ECO:0000256" key="3">
    <source>
        <dbReference type="ARBA" id="ARBA00022801"/>
    </source>
</evidence>
<gene>
    <name evidence="8" type="ORF">ILUMI_18026</name>
</gene>
<keyword evidence="3 6" id="KW-0378">Hydrolase</keyword>
<keyword evidence="4" id="KW-1015">Disulfide bond</keyword>
<dbReference type="PANTHER" id="PTHR43142:SF1">
    <property type="entry name" value="CARBOXYLIC ESTER HYDROLASE"/>
    <property type="match status" value="1"/>
</dbReference>
<feature type="domain" description="Carboxylesterase type B" evidence="7">
    <location>
        <begin position="8"/>
        <end position="392"/>
    </location>
</feature>
<dbReference type="Pfam" id="PF00135">
    <property type="entry name" value="COesterase"/>
    <property type="match status" value="1"/>
</dbReference>
<evidence type="ECO:0000256" key="6">
    <source>
        <dbReference type="RuleBase" id="RU361235"/>
    </source>
</evidence>
<dbReference type="InterPro" id="IPR019826">
    <property type="entry name" value="Carboxylesterase_B_AS"/>
</dbReference>
<dbReference type="EC" id="3.1.1.-" evidence="6"/>
<sequence length="398" mass="45224">MKISATSLCPLGFLSTGDKTVPGNNGLKDQNLAIRWVKKNIIHFGGDPNCITVWGQSAGAASAHLQMLSPWSKGLFNRVISQSGTGLAYWAIAPNDTAVRNGKKLASSFNCSINSSTEMVECLKRVDAYELTERQHAFYEWFIDPMMLFRPVVEPNIENAFLPEHPAEIIKSGKAAKIPFLTGITTQDGAFRSSVIFAKPNLVEELDANFSRIAPLTFLYDEIATDKDYVTRRIKEFYFDNNTITNSSKMELTDVYTDAMFLTGANNALWLHLNHTDQPVYYYAFGYRSNYSFLDLTVNDSYNYGVSHSDDLLYLFLPKLAFPEYEPSASDENVRSTLTSLWVDFATFGNPTPNSQDYKKWKPVQSTNLEYYFVKNDTSMAERLYWNRTQMWKSFPLM</sequence>
<dbReference type="InterPro" id="IPR002018">
    <property type="entry name" value="CarbesteraseB"/>
</dbReference>
<dbReference type="EMBL" id="VTPC01079588">
    <property type="protein sequence ID" value="KAF2888147.1"/>
    <property type="molecule type" value="Genomic_DNA"/>
</dbReference>
<name>A0A8K0G4I3_IGNLU</name>
<dbReference type="InterPro" id="IPR029058">
    <property type="entry name" value="AB_hydrolase_fold"/>
</dbReference>
<organism evidence="8 9">
    <name type="scientific">Ignelater luminosus</name>
    <name type="common">Cucubano</name>
    <name type="synonym">Pyrophorus luminosus</name>
    <dbReference type="NCBI Taxonomy" id="2038154"/>
    <lineage>
        <taxon>Eukaryota</taxon>
        <taxon>Metazoa</taxon>
        <taxon>Ecdysozoa</taxon>
        <taxon>Arthropoda</taxon>
        <taxon>Hexapoda</taxon>
        <taxon>Insecta</taxon>
        <taxon>Pterygota</taxon>
        <taxon>Neoptera</taxon>
        <taxon>Endopterygota</taxon>
        <taxon>Coleoptera</taxon>
        <taxon>Polyphaga</taxon>
        <taxon>Elateriformia</taxon>
        <taxon>Elateroidea</taxon>
        <taxon>Elateridae</taxon>
        <taxon>Agrypninae</taxon>
        <taxon>Pyrophorini</taxon>
        <taxon>Ignelater</taxon>
    </lineage>
</organism>
<keyword evidence="2" id="KW-0719">Serine esterase</keyword>
<evidence type="ECO:0000313" key="8">
    <source>
        <dbReference type="EMBL" id="KAF2888147.1"/>
    </source>
</evidence>
<dbReference type="PROSITE" id="PS00122">
    <property type="entry name" value="CARBOXYLESTERASE_B_1"/>
    <property type="match status" value="1"/>
</dbReference>
<dbReference type="OrthoDB" id="19653at2759"/>
<keyword evidence="9" id="KW-1185">Reference proteome</keyword>
<evidence type="ECO:0000256" key="4">
    <source>
        <dbReference type="ARBA" id="ARBA00023157"/>
    </source>
</evidence>
<comment type="similarity">
    <text evidence="1 6">Belongs to the type-B carboxylesterase/lipase family.</text>
</comment>
<keyword evidence="5" id="KW-0325">Glycoprotein</keyword>
<evidence type="ECO:0000313" key="9">
    <source>
        <dbReference type="Proteomes" id="UP000801492"/>
    </source>
</evidence>
<dbReference type="Proteomes" id="UP000801492">
    <property type="component" value="Unassembled WGS sequence"/>
</dbReference>
<accession>A0A8K0G4I3</accession>
<evidence type="ECO:0000256" key="1">
    <source>
        <dbReference type="ARBA" id="ARBA00005964"/>
    </source>
</evidence>
<dbReference type="PANTHER" id="PTHR43142">
    <property type="entry name" value="CARBOXYLIC ESTER HYDROLASE"/>
    <property type="match status" value="1"/>
</dbReference>
<protein>
    <recommendedName>
        <fullName evidence="6">Carboxylic ester hydrolase</fullName>
        <ecNumber evidence="6">3.1.1.-</ecNumber>
    </recommendedName>
</protein>
<dbReference type="GO" id="GO:0052689">
    <property type="term" value="F:carboxylic ester hydrolase activity"/>
    <property type="evidence" value="ECO:0007669"/>
    <property type="project" value="UniProtKB-KW"/>
</dbReference>
<evidence type="ECO:0000256" key="2">
    <source>
        <dbReference type="ARBA" id="ARBA00022487"/>
    </source>
</evidence>
<reference evidence="8" key="1">
    <citation type="submission" date="2019-08" db="EMBL/GenBank/DDBJ databases">
        <title>The genome of the North American firefly Photinus pyralis.</title>
        <authorList>
            <consortium name="Photinus pyralis genome working group"/>
            <person name="Fallon T.R."/>
            <person name="Sander Lower S.E."/>
            <person name="Weng J.-K."/>
        </authorList>
    </citation>
    <scope>NUCLEOTIDE SEQUENCE</scope>
    <source>
        <strain evidence="8">TRF0915ILg1</strain>
        <tissue evidence="8">Whole body</tissue>
    </source>
</reference>
<dbReference type="Gene3D" id="3.40.50.1820">
    <property type="entry name" value="alpha/beta hydrolase"/>
    <property type="match status" value="1"/>
</dbReference>
<dbReference type="SUPFAM" id="SSF53474">
    <property type="entry name" value="alpha/beta-Hydrolases"/>
    <property type="match status" value="1"/>
</dbReference>